<evidence type="ECO:0000313" key="2">
    <source>
        <dbReference type="Proteomes" id="UP000712600"/>
    </source>
</evidence>
<evidence type="ECO:0000313" key="1">
    <source>
        <dbReference type="EMBL" id="KAF3500558.1"/>
    </source>
</evidence>
<organism evidence="1 2">
    <name type="scientific">Brassica cretica</name>
    <name type="common">Mustard</name>
    <dbReference type="NCBI Taxonomy" id="69181"/>
    <lineage>
        <taxon>Eukaryota</taxon>
        <taxon>Viridiplantae</taxon>
        <taxon>Streptophyta</taxon>
        <taxon>Embryophyta</taxon>
        <taxon>Tracheophyta</taxon>
        <taxon>Spermatophyta</taxon>
        <taxon>Magnoliopsida</taxon>
        <taxon>eudicotyledons</taxon>
        <taxon>Gunneridae</taxon>
        <taxon>Pentapetalae</taxon>
        <taxon>rosids</taxon>
        <taxon>malvids</taxon>
        <taxon>Brassicales</taxon>
        <taxon>Brassicaceae</taxon>
        <taxon>Brassiceae</taxon>
        <taxon>Brassica</taxon>
    </lineage>
</organism>
<gene>
    <name evidence="1" type="ORF">F2Q69_00043055</name>
</gene>
<dbReference type="EMBL" id="QGKX02001621">
    <property type="protein sequence ID" value="KAF3500558.1"/>
    <property type="molecule type" value="Genomic_DNA"/>
</dbReference>
<sequence length="90" mass="9788">MSTRRSKGIGLLLVEPLDLECVIHKSKRADDTIQAAIGSVDIQASIDTIHPADEESRTRNSTGQLINAKGVVISDVIDVAETNDFDLNRE</sequence>
<comment type="caution">
    <text evidence="1">The sequence shown here is derived from an EMBL/GenBank/DDBJ whole genome shotgun (WGS) entry which is preliminary data.</text>
</comment>
<dbReference type="AlphaFoldDB" id="A0A8S9NFC5"/>
<proteinExistence type="predicted"/>
<protein>
    <submittedName>
        <fullName evidence="1">Uncharacterized protein</fullName>
    </submittedName>
</protein>
<dbReference type="Proteomes" id="UP000712600">
    <property type="component" value="Unassembled WGS sequence"/>
</dbReference>
<accession>A0A8S9NFC5</accession>
<name>A0A8S9NFC5_BRACR</name>
<reference evidence="1" key="1">
    <citation type="submission" date="2019-12" db="EMBL/GenBank/DDBJ databases">
        <title>Genome sequencing and annotation of Brassica cretica.</title>
        <authorList>
            <person name="Studholme D.J."/>
            <person name="Sarris P."/>
        </authorList>
    </citation>
    <scope>NUCLEOTIDE SEQUENCE</scope>
    <source>
        <strain evidence="1">PFS-109/04</strain>
        <tissue evidence="1">Leaf</tissue>
    </source>
</reference>